<dbReference type="Pfam" id="PF07686">
    <property type="entry name" value="V-set"/>
    <property type="match status" value="6"/>
</dbReference>
<dbReference type="InterPro" id="IPR003599">
    <property type="entry name" value="Ig_sub"/>
</dbReference>
<dbReference type="PROSITE" id="PS50835">
    <property type="entry name" value="IG_LIKE"/>
    <property type="match status" value="5"/>
</dbReference>
<feature type="domain" description="Ig-like" evidence="4">
    <location>
        <begin position="551"/>
        <end position="662"/>
    </location>
</feature>
<name>A0A3B3Q5Y0_9TELE</name>
<proteinExistence type="predicted"/>
<protein>
    <recommendedName>
        <fullName evidence="4">Ig-like domain-containing protein</fullName>
    </recommendedName>
</protein>
<dbReference type="GeneTree" id="ENSGT00950000182977"/>
<comment type="subcellular location">
    <subcellularLocation>
        <location evidence="1">Membrane</location>
    </subcellularLocation>
</comment>
<sequence>MNNLKPGVSDYYWCCVEIRAAPDVGEQVYLSVTEGVSTLNTVTVQRGGSVTILCPYDNIYQQHVKYWCKGNDWRSCTPIVRTDSPHKGKVSVRDDPDQQVFTVTMNSLITGDSGYYWCGVEISRDSAVGTRAYLSVTEGVSTLNRVSVHSGGSVTIPCFYDNVYQQHVKYWCRGSDWSSCTPIVHTNSPKKSGEVSIRDDPDRQIFTVTMNNLKTWNSGYYWCGVEISRGSAVGTRVNLSVTEGVSTLNTVTVERGGFVIIPCFYDNIYRQRVKYWCKGSDWSSCTPIVRTNSPKKNGEVSIRDDPGQRLFTVIMNNLTSGDSGSYWCGVEISRGSAVGTQVSLSVTEGVSTLNTVTVQRGGSLTIPCFYDNIYRQHKKYWCKGSDWSSCTPIVRTNYPKKSGEVSIRNDPVKRVFNVTMNNLTTGDSGYYWCGVDISRGSAVGRRVSLSVTGGVSTVNTVTVQRGGSVTIPCFYDNRYKSHVKYWCRGSDWSSCTTIVRTNSPKKNGEVSIRNDPVKPVFNVTMNNLTAGDSGSYWCGVEISRGSAVGTPVSLSVTEGVSTVNRVTVQRGGSVTIPCSYDNMYQQHVKYWCRGSDWSSCTPIIRTNSPKKSGEVSIRNYPVKRVFNVTMNNLTAGDSGYYWCGVEISRGSAVGTPVSLSVTEGKMSVLQTVANEMHSM</sequence>
<dbReference type="SUPFAM" id="SSF48726">
    <property type="entry name" value="Immunoglobulin"/>
    <property type="match status" value="6"/>
</dbReference>
<feature type="domain" description="Ig-like" evidence="4">
    <location>
        <begin position="340"/>
        <end position="450"/>
    </location>
</feature>
<evidence type="ECO:0000256" key="1">
    <source>
        <dbReference type="ARBA" id="ARBA00004370"/>
    </source>
</evidence>
<dbReference type="GO" id="GO:0004888">
    <property type="term" value="F:transmembrane signaling receptor activity"/>
    <property type="evidence" value="ECO:0007669"/>
    <property type="project" value="TreeGrafter"/>
</dbReference>
<organism evidence="5 6">
    <name type="scientific">Paramormyrops kingsleyae</name>
    <dbReference type="NCBI Taxonomy" id="1676925"/>
    <lineage>
        <taxon>Eukaryota</taxon>
        <taxon>Metazoa</taxon>
        <taxon>Chordata</taxon>
        <taxon>Craniata</taxon>
        <taxon>Vertebrata</taxon>
        <taxon>Euteleostomi</taxon>
        <taxon>Actinopterygii</taxon>
        <taxon>Neopterygii</taxon>
        <taxon>Teleostei</taxon>
        <taxon>Osteoglossocephala</taxon>
        <taxon>Osteoglossomorpha</taxon>
        <taxon>Osteoglossiformes</taxon>
        <taxon>Mormyridae</taxon>
        <taxon>Paramormyrops</taxon>
    </lineage>
</organism>
<dbReference type="Gene3D" id="2.60.40.10">
    <property type="entry name" value="Immunoglobulins"/>
    <property type="match status" value="6"/>
</dbReference>
<dbReference type="Proteomes" id="UP000261540">
    <property type="component" value="Unplaced"/>
</dbReference>
<dbReference type="PANTHER" id="PTHR11860:SF87">
    <property type="entry name" value="CMRF35-LIKE MOLECULE 8"/>
    <property type="match status" value="1"/>
</dbReference>
<evidence type="ECO:0000313" key="5">
    <source>
        <dbReference type="Ensembl" id="ENSPKIP00000002037.1"/>
    </source>
</evidence>
<dbReference type="PANTHER" id="PTHR11860">
    <property type="entry name" value="POLYMERIC-IMMUNOGLOBULIN RECEPTOR"/>
    <property type="match status" value="1"/>
</dbReference>
<feature type="domain" description="Ig-like" evidence="4">
    <location>
        <begin position="22"/>
        <end position="135"/>
    </location>
</feature>
<reference evidence="5" key="2">
    <citation type="submission" date="2025-09" db="UniProtKB">
        <authorList>
            <consortium name="Ensembl"/>
        </authorList>
    </citation>
    <scope>IDENTIFICATION</scope>
</reference>
<keyword evidence="3" id="KW-0472">Membrane</keyword>
<dbReference type="SMART" id="SM00409">
    <property type="entry name" value="IG"/>
    <property type="match status" value="6"/>
</dbReference>
<dbReference type="InterPro" id="IPR007110">
    <property type="entry name" value="Ig-like_dom"/>
</dbReference>
<dbReference type="InterPro" id="IPR013106">
    <property type="entry name" value="Ig_V-set"/>
</dbReference>
<dbReference type="AlphaFoldDB" id="A0A3B3Q5Y0"/>
<evidence type="ECO:0000256" key="3">
    <source>
        <dbReference type="ARBA" id="ARBA00023136"/>
    </source>
</evidence>
<keyword evidence="6" id="KW-1185">Reference proteome</keyword>
<feature type="domain" description="Ig-like" evidence="4">
    <location>
        <begin position="456"/>
        <end position="549"/>
    </location>
</feature>
<dbReference type="InterPro" id="IPR013783">
    <property type="entry name" value="Ig-like_fold"/>
</dbReference>
<dbReference type="STRING" id="1676925.ENSPKIP00000002037"/>
<accession>A0A3B3Q5Y0</accession>
<dbReference type="InterPro" id="IPR036179">
    <property type="entry name" value="Ig-like_dom_sf"/>
</dbReference>
<reference evidence="5" key="1">
    <citation type="submission" date="2025-08" db="UniProtKB">
        <authorList>
            <consortium name="Ensembl"/>
        </authorList>
    </citation>
    <scope>IDENTIFICATION</scope>
</reference>
<dbReference type="InterPro" id="IPR050671">
    <property type="entry name" value="CD300_family_receptors"/>
</dbReference>
<dbReference type="CDD" id="cd05716">
    <property type="entry name" value="IgV_pIgR_like"/>
    <property type="match status" value="6"/>
</dbReference>
<keyword evidence="2" id="KW-0812">Transmembrane</keyword>
<evidence type="ECO:0000256" key="2">
    <source>
        <dbReference type="ARBA" id="ARBA00022692"/>
    </source>
</evidence>
<dbReference type="Ensembl" id="ENSPKIT00000025974.1">
    <property type="protein sequence ID" value="ENSPKIP00000002037.1"/>
    <property type="gene ID" value="ENSPKIG00000020081.1"/>
</dbReference>
<evidence type="ECO:0000313" key="6">
    <source>
        <dbReference type="Proteomes" id="UP000261540"/>
    </source>
</evidence>
<evidence type="ECO:0000259" key="4">
    <source>
        <dbReference type="PROSITE" id="PS50835"/>
    </source>
</evidence>
<dbReference type="GO" id="GO:0005886">
    <property type="term" value="C:plasma membrane"/>
    <property type="evidence" value="ECO:0007669"/>
    <property type="project" value="TreeGrafter"/>
</dbReference>
<feature type="domain" description="Ig-like" evidence="4">
    <location>
        <begin position="138"/>
        <end position="240"/>
    </location>
</feature>